<organism evidence="13">
    <name type="scientific">Chelativorans sp. (strain BNC1)</name>
    <dbReference type="NCBI Taxonomy" id="266779"/>
    <lineage>
        <taxon>Bacteria</taxon>
        <taxon>Pseudomonadati</taxon>
        <taxon>Pseudomonadota</taxon>
        <taxon>Alphaproteobacteria</taxon>
        <taxon>Hyphomicrobiales</taxon>
        <taxon>Phyllobacteriaceae</taxon>
        <taxon>Chelativorans</taxon>
    </lineage>
</organism>
<dbReference type="SUPFAM" id="SSF52540">
    <property type="entry name" value="P-loop containing nucleoside triphosphate hydrolases"/>
    <property type="match status" value="1"/>
</dbReference>
<dbReference type="InterPro" id="IPR003439">
    <property type="entry name" value="ABC_transporter-like_ATP-bd"/>
</dbReference>
<keyword evidence="4 10" id="KW-0500">Molybdenum</keyword>
<comment type="similarity">
    <text evidence="1">Belongs to the ABC transporter superfamily.</text>
</comment>
<evidence type="ECO:0000256" key="2">
    <source>
        <dbReference type="ARBA" id="ARBA00022448"/>
    </source>
</evidence>
<name>Q11ES8_CHESB</name>
<accession>Q11ES8</accession>
<dbReference type="InterPro" id="IPR027417">
    <property type="entry name" value="P-loop_NTPase"/>
</dbReference>
<dbReference type="InterPro" id="IPR017871">
    <property type="entry name" value="ABC_transporter-like_CS"/>
</dbReference>
<feature type="domain" description="Mop" evidence="12">
    <location>
        <begin position="289"/>
        <end position="354"/>
    </location>
</feature>
<dbReference type="GO" id="GO:0016887">
    <property type="term" value="F:ATP hydrolysis activity"/>
    <property type="evidence" value="ECO:0007669"/>
    <property type="project" value="InterPro"/>
</dbReference>
<proteinExistence type="inferred from homology"/>
<dbReference type="EMBL" id="CP000390">
    <property type="protein sequence ID" value="ABG64097.1"/>
    <property type="molecule type" value="Genomic_DNA"/>
</dbReference>
<evidence type="ECO:0000313" key="13">
    <source>
        <dbReference type="EMBL" id="ABG64097.1"/>
    </source>
</evidence>
<dbReference type="GO" id="GO:0015098">
    <property type="term" value="F:molybdate ion transmembrane transporter activity"/>
    <property type="evidence" value="ECO:0007669"/>
    <property type="project" value="InterPro"/>
</dbReference>
<dbReference type="PANTHER" id="PTHR43514:SF4">
    <property type="entry name" value="ABC TRANSPORTER I FAMILY MEMBER 10"/>
    <property type="match status" value="1"/>
</dbReference>
<keyword evidence="6" id="KW-0547">Nucleotide-binding</keyword>
<protein>
    <submittedName>
        <fullName evidence="13">Molybdate ABC transporter, ATPase subunit</fullName>
    </submittedName>
</protein>
<dbReference type="GO" id="GO:0016020">
    <property type="term" value="C:membrane"/>
    <property type="evidence" value="ECO:0007669"/>
    <property type="project" value="InterPro"/>
</dbReference>
<evidence type="ECO:0000256" key="10">
    <source>
        <dbReference type="PROSITE-ProRule" id="PRU01213"/>
    </source>
</evidence>
<dbReference type="InterPro" id="IPR050334">
    <property type="entry name" value="Molybdenum_import_ModC"/>
</dbReference>
<dbReference type="eggNOG" id="COG4148">
    <property type="taxonomic scope" value="Bacteria"/>
</dbReference>
<dbReference type="InterPro" id="IPR008995">
    <property type="entry name" value="Mo/tungstate-bd_C_term_dom"/>
</dbReference>
<dbReference type="InterPro" id="IPR011868">
    <property type="entry name" value="ModC_ABC_ATP-bd"/>
</dbReference>
<dbReference type="PROSITE" id="PS51866">
    <property type="entry name" value="MOP"/>
    <property type="match status" value="1"/>
</dbReference>
<dbReference type="Gene3D" id="2.40.50.100">
    <property type="match status" value="1"/>
</dbReference>
<dbReference type="PROSITE" id="PS50893">
    <property type="entry name" value="ABC_TRANSPORTER_2"/>
    <property type="match status" value="1"/>
</dbReference>
<dbReference type="InterPro" id="IPR003593">
    <property type="entry name" value="AAA+_ATPase"/>
</dbReference>
<dbReference type="GO" id="GO:0140359">
    <property type="term" value="F:ABC-type transporter activity"/>
    <property type="evidence" value="ECO:0007669"/>
    <property type="project" value="InterPro"/>
</dbReference>
<evidence type="ECO:0000256" key="8">
    <source>
        <dbReference type="ARBA" id="ARBA00022967"/>
    </source>
</evidence>
<keyword evidence="7" id="KW-0067">ATP-binding</keyword>
<dbReference type="SMART" id="SM00382">
    <property type="entry name" value="AAA"/>
    <property type="match status" value="1"/>
</dbReference>
<dbReference type="Pfam" id="PF03459">
    <property type="entry name" value="TOBE"/>
    <property type="match status" value="1"/>
</dbReference>
<evidence type="ECO:0000256" key="9">
    <source>
        <dbReference type="ARBA" id="ARBA00023136"/>
    </source>
</evidence>
<gene>
    <name evidence="13" type="ordered locus">Meso_2720</name>
</gene>
<evidence type="ECO:0000256" key="5">
    <source>
        <dbReference type="ARBA" id="ARBA00022519"/>
    </source>
</evidence>
<dbReference type="Pfam" id="PF00005">
    <property type="entry name" value="ABC_tran"/>
    <property type="match status" value="1"/>
</dbReference>
<keyword evidence="2" id="KW-0813">Transport</keyword>
<dbReference type="KEGG" id="mes:Meso_2720"/>
<dbReference type="Gene3D" id="3.40.50.300">
    <property type="entry name" value="P-loop containing nucleotide triphosphate hydrolases"/>
    <property type="match status" value="1"/>
</dbReference>
<dbReference type="PANTHER" id="PTHR43514">
    <property type="entry name" value="ABC TRANSPORTER I FAMILY MEMBER 10"/>
    <property type="match status" value="1"/>
</dbReference>
<evidence type="ECO:0000259" key="12">
    <source>
        <dbReference type="PROSITE" id="PS51866"/>
    </source>
</evidence>
<evidence type="ECO:0000256" key="3">
    <source>
        <dbReference type="ARBA" id="ARBA00022475"/>
    </source>
</evidence>
<evidence type="ECO:0000256" key="4">
    <source>
        <dbReference type="ARBA" id="ARBA00022505"/>
    </source>
</evidence>
<dbReference type="GO" id="GO:0005524">
    <property type="term" value="F:ATP binding"/>
    <property type="evidence" value="ECO:0007669"/>
    <property type="project" value="UniProtKB-KW"/>
</dbReference>
<keyword evidence="8" id="KW-1278">Translocase</keyword>
<keyword evidence="3" id="KW-1003">Cell membrane</keyword>
<keyword evidence="9" id="KW-0472">Membrane</keyword>
<sequence length="357" mass="38228">MEVLAVDITGKAGTFAVSARFTAEQGVTALFGRSGAGKSTILKMIAGTARPERGRITAGPRVFFDSDAGINLAPRRRGVGFVFQDGRLFPHLSVRWNLTYARWAGRRAGTRALDEVVALLGLEAHLERYPETLSGGECQRVAIGRALLADPQILLMDEPLSSLDQERRAEILPYLEAVANETRIPVLYVSHDTDEVARLADRVVAIEAGRVRAICTAAEVLGHGSGKGGGAVSILEGRVIEVDADYGTATIAASGGFIELSAEKLVAGNSVRLRLNAADIAIATAPHDGLSIRNQLRCEVKKIERQGNAVEVRLAFGSEFLLARITAKSADMLRLIEGMQVVALVKAVSIERARNLP</sequence>
<evidence type="ECO:0000256" key="7">
    <source>
        <dbReference type="ARBA" id="ARBA00022840"/>
    </source>
</evidence>
<feature type="domain" description="ABC transporter" evidence="11">
    <location>
        <begin position="1"/>
        <end position="233"/>
    </location>
</feature>
<keyword evidence="5" id="KW-0997">Cell inner membrane</keyword>
<dbReference type="STRING" id="266779.Meso_2720"/>
<dbReference type="PROSITE" id="PS00211">
    <property type="entry name" value="ABC_TRANSPORTER_1"/>
    <property type="match status" value="1"/>
</dbReference>
<reference evidence="13" key="1">
    <citation type="submission" date="2006-06" db="EMBL/GenBank/DDBJ databases">
        <title>Complete sequence of chromosome of Chelativorans sp. BNC1.</title>
        <authorList>
            <consortium name="US DOE Joint Genome Institute"/>
            <person name="Copeland A."/>
            <person name="Lucas S."/>
            <person name="Lapidus A."/>
            <person name="Barry K."/>
            <person name="Detter J.C."/>
            <person name="Glavina del Rio T."/>
            <person name="Hammon N."/>
            <person name="Israni S."/>
            <person name="Dalin E."/>
            <person name="Tice H."/>
            <person name="Pitluck S."/>
            <person name="Chertkov O."/>
            <person name="Brettin T."/>
            <person name="Bruce D."/>
            <person name="Han C."/>
            <person name="Tapia R."/>
            <person name="Gilna P."/>
            <person name="Schmutz J."/>
            <person name="Larimer F."/>
            <person name="Land M."/>
            <person name="Hauser L."/>
            <person name="Kyrpides N."/>
            <person name="Mikhailova N."/>
            <person name="Richardson P."/>
        </authorList>
    </citation>
    <scope>NUCLEOTIDE SEQUENCE</scope>
    <source>
        <strain evidence="13">BNC1</strain>
    </source>
</reference>
<dbReference type="SUPFAM" id="SSF50331">
    <property type="entry name" value="MOP-like"/>
    <property type="match status" value="1"/>
</dbReference>
<dbReference type="NCBIfam" id="TIGR02142">
    <property type="entry name" value="modC_ABC"/>
    <property type="match status" value="1"/>
</dbReference>
<dbReference type="OrthoDB" id="9802264at2"/>
<dbReference type="AlphaFoldDB" id="Q11ES8"/>
<evidence type="ECO:0000256" key="6">
    <source>
        <dbReference type="ARBA" id="ARBA00022741"/>
    </source>
</evidence>
<evidence type="ECO:0000259" key="11">
    <source>
        <dbReference type="PROSITE" id="PS50893"/>
    </source>
</evidence>
<dbReference type="HOGENOM" id="CLU_000604_1_1_5"/>
<dbReference type="InterPro" id="IPR004606">
    <property type="entry name" value="Mop_domain"/>
</dbReference>
<evidence type="ECO:0000256" key="1">
    <source>
        <dbReference type="ARBA" id="ARBA00005417"/>
    </source>
</evidence>
<dbReference type="InterPro" id="IPR005116">
    <property type="entry name" value="Transp-assoc_OB_typ1"/>
</dbReference>